<accession>A0A2U3QDY5</accession>
<comment type="subcellular location">
    <subcellularLocation>
        <location evidence="1">Membrane</location>
        <topology evidence="1">Multi-pass membrane protein</topology>
    </subcellularLocation>
</comment>
<dbReference type="InterPro" id="IPR003453">
    <property type="entry name" value="ABC_MlaE_roteobac"/>
</dbReference>
<keyword evidence="5 7" id="KW-1133">Transmembrane helix</keyword>
<feature type="transmembrane region" description="Helical" evidence="7">
    <location>
        <begin position="152"/>
        <end position="183"/>
    </location>
</feature>
<evidence type="ECO:0000256" key="5">
    <source>
        <dbReference type="ARBA" id="ARBA00022989"/>
    </source>
</evidence>
<dbReference type="GO" id="GO:0005548">
    <property type="term" value="F:phospholipid transporter activity"/>
    <property type="evidence" value="ECO:0007669"/>
    <property type="project" value="TreeGrafter"/>
</dbReference>
<evidence type="ECO:0000313" key="8">
    <source>
        <dbReference type="EMBL" id="SPP99594.1"/>
    </source>
</evidence>
<dbReference type="EMBL" id="OUUY01000002">
    <property type="protein sequence ID" value="SPP99594.1"/>
    <property type="molecule type" value="Genomic_DNA"/>
</dbReference>
<reference evidence="9" key="1">
    <citation type="submission" date="2018-03" db="EMBL/GenBank/DDBJ databases">
        <authorList>
            <person name="Zecchin S."/>
        </authorList>
    </citation>
    <scope>NUCLEOTIDE SEQUENCE [LARGE SCALE GENOMIC DNA]</scope>
</reference>
<evidence type="ECO:0000256" key="4">
    <source>
        <dbReference type="ARBA" id="ARBA00022692"/>
    </source>
</evidence>
<dbReference type="Proteomes" id="UP000245125">
    <property type="component" value="Unassembled WGS sequence"/>
</dbReference>
<feature type="transmembrane region" description="Helical" evidence="7">
    <location>
        <begin position="60"/>
        <end position="80"/>
    </location>
</feature>
<evidence type="ECO:0000256" key="2">
    <source>
        <dbReference type="ARBA" id="ARBA00007556"/>
    </source>
</evidence>
<evidence type="ECO:0000256" key="6">
    <source>
        <dbReference type="ARBA" id="ARBA00023136"/>
    </source>
</evidence>
<protein>
    <submittedName>
        <fullName evidence="8">Toluene transporter subunit: membrane component of ABC superfamily</fullName>
    </submittedName>
</protein>
<organism evidence="8 9">
    <name type="scientific">Candidatus Sulfobium mesophilum</name>
    <dbReference type="NCBI Taxonomy" id="2016548"/>
    <lineage>
        <taxon>Bacteria</taxon>
        <taxon>Pseudomonadati</taxon>
        <taxon>Nitrospirota</taxon>
        <taxon>Nitrospiria</taxon>
        <taxon>Nitrospirales</taxon>
        <taxon>Nitrospiraceae</taxon>
        <taxon>Candidatus Sulfobium</taxon>
    </lineage>
</organism>
<keyword evidence="6 7" id="KW-0472">Membrane</keyword>
<feature type="transmembrane region" description="Helical" evidence="7">
    <location>
        <begin position="204"/>
        <end position="225"/>
    </location>
</feature>
<gene>
    <name evidence="8" type="primary">yrbE</name>
    <name evidence="8" type="ORF">NBG4_100034</name>
</gene>
<proteinExistence type="inferred from homology"/>
<evidence type="ECO:0000313" key="9">
    <source>
        <dbReference type="Proteomes" id="UP000245125"/>
    </source>
</evidence>
<keyword evidence="3" id="KW-0813">Transport</keyword>
<feature type="transmembrane region" description="Helical" evidence="7">
    <location>
        <begin position="237"/>
        <end position="256"/>
    </location>
</feature>
<evidence type="ECO:0000256" key="1">
    <source>
        <dbReference type="ARBA" id="ARBA00004141"/>
    </source>
</evidence>
<dbReference type="AlphaFoldDB" id="A0A2U3QDY5"/>
<dbReference type="Pfam" id="PF02405">
    <property type="entry name" value="MlaE"/>
    <property type="match status" value="1"/>
</dbReference>
<sequence length="261" mass="28566">MTLIEMTVCVRGIGERFLSLLKELGHMFIFLVNAVYTIFRPPFKFKMLLRQIRFMGSKSIVVILLTGSFTGMVLALQIYYTLRKFGSEAMLGPAVALSIIRELGPVLSALMVTGRAGSALTAEIGIMRITEQIDALTSMALNPVRYLVTPNIVAALIAFPLLTSIFDLIGIYGGYFVGVKLLGLSSGTYFSQMELFVSMEDIRVGLYKSLSFGVIVSWVCCYKGYFTSYGAEGVGKATTSAVVTSSVLILIWDYFLGSVLI</sequence>
<keyword evidence="9" id="KW-1185">Reference proteome</keyword>
<evidence type="ECO:0000256" key="7">
    <source>
        <dbReference type="RuleBase" id="RU362044"/>
    </source>
</evidence>
<dbReference type="NCBIfam" id="TIGR00056">
    <property type="entry name" value="MlaE family lipid ABC transporter permease subunit"/>
    <property type="match status" value="1"/>
</dbReference>
<feature type="transmembrane region" description="Helical" evidence="7">
    <location>
        <begin position="20"/>
        <end position="39"/>
    </location>
</feature>
<dbReference type="InterPro" id="IPR030802">
    <property type="entry name" value="Permease_MalE"/>
</dbReference>
<name>A0A2U3QDY5_9BACT</name>
<dbReference type="PANTHER" id="PTHR30188:SF4">
    <property type="entry name" value="PROTEIN TRIGALACTOSYLDIACYLGLYCEROL 1, CHLOROPLASTIC"/>
    <property type="match status" value="1"/>
</dbReference>
<evidence type="ECO:0000256" key="3">
    <source>
        <dbReference type="ARBA" id="ARBA00022448"/>
    </source>
</evidence>
<dbReference type="PANTHER" id="PTHR30188">
    <property type="entry name" value="ABC TRANSPORTER PERMEASE PROTEIN-RELATED"/>
    <property type="match status" value="1"/>
</dbReference>
<keyword evidence="4 7" id="KW-0812">Transmembrane</keyword>
<comment type="similarity">
    <text evidence="2 7">Belongs to the MlaE permease family.</text>
</comment>
<dbReference type="GO" id="GO:0043190">
    <property type="term" value="C:ATP-binding cassette (ABC) transporter complex"/>
    <property type="evidence" value="ECO:0007669"/>
    <property type="project" value="InterPro"/>
</dbReference>